<dbReference type="EMBL" id="JACSNX010000026">
    <property type="protein sequence ID" value="MBM6852245.1"/>
    <property type="molecule type" value="Genomic_DNA"/>
</dbReference>
<name>A0ABS2FZB7_9FIRM</name>
<comment type="caution">
    <text evidence="1">The sequence shown here is derived from an EMBL/GenBank/DDBJ whole genome shotgun (WGS) entry which is preliminary data.</text>
</comment>
<dbReference type="InterPro" id="IPR029062">
    <property type="entry name" value="Class_I_gatase-like"/>
</dbReference>
<organism evidence="1 2">
    <name type="scientific">Oscillibacter valericigenes</name>
    <dbReference type="NCBI Taxonomy" id="351091"/>
    <lineage>
        <taxon>Bacteria</taxon>
        <taxon>Bacillati</taxon>
        <taxon>Bacillota</taxon>
        <taxon>Clostridia</taxon>
        <taxon>Eubacteriales</taxon>
        <taxon>Oscillospiraceae</taxon>
        <taxon>Oscillibacter</taxon>
    </lineage>
</organism>
<evidence type="ECO:0000313" key="1">
    <source>
        <dbReference type="EMBL" id="MBM6852245.1"/>
    </source>
</evidence>
<dbReference type="InterPro" id="IPR011697">
    <property type="entry name" value="Peptidase_C26"/>
</dbReference>
<dbReference type="Pfam" id="PF07722">
    <property type="entry name" value="Peptidase_C26"/>
    <property type="match status" value="1"/>
</dbReference>
<dbReference type="SUPFAM" id="SSF52317">
    <property type="entry name" value="Class I glutamine amidotransferase-like"/>
    <property type="match status" value="1"/>
</dbReference>
<keyword evidence="1" id="KW-0378">Hydrolase</keyword>
<dbReference type="PANTHER" id="PTHR43235">
    <property type="entry name" value="GLUTAMINE AMIDOTRANSFERASE PB2B2.05-RELATED"/>
    <property type="match status" value="1"/>
</dbReference>
<keyword evidence="2" id="KW-1185">Reference proteome</keyword>
<dbReference type="GO" id="GO:0016787">
    <property type="term" value="F:hydrolase activity"/>
    <property type="evidence" value="ECO:0007669"/>
    <property type="project" value="UniProtKB-KW"/>
</dbReference>
<evidence type="ECO:0000313" key="2">
    <source>
        <dbReference type="Proteomes" id="UP000719500"/>
    </source>
</evidence>
<proteinExistence type="predicted"/>
<protein>
    <submittedName>
        <fullName evidence="1">Gamma-glutamyl-gamma-aminobutyrate hydrolase family protein</fullName>
    </submittedName>
</protein>
<dbReference type="PROSITE" id="PS51273">
    <property type="entry name" value="GATASE_TYPE_1"/>
    <property type="match status" value="1"/>
</dbReference>
<reference evidence="1 2" key="1">
    <citation type="journal article" date="2021" name="Sci. Rep.">
        <title>The distribution of antibiotic resistance genes in chicken gut microbiota commensals.</title>
        <authorList>
            <person name="Juricova H."/>
            <person name="Matiasovicova J."/>
            <person name="Kubasova T."/>
            <person name="Cejkova D."/>
            <person name="Rychlik I."/>
        </authorList>
    </citation>
    <scope>NUCLEOTIDE SEQUENCE [LARGE SCALE GENOMIC DNA]</scope>
    <source>
        <strain evidence="1 2">An411</strain>
    </source>
</reference>
<gene>
    <name evidence="1" type="ORF">H9X91_12425</name>
</gene>
<dbReference type="Gene3D" id="3.40.50.880">
    <property type="match status" value="1"/>
</dbReference>
<accession>A0ABS2FZB7</accession>
<dbReference type="PANTHER" id="PTHR43235:SF1">
    <property type="entry name" value="GLUTAMINE AMIDOTRANSFERASE PB2B2.05-RELATED"/>
    <property type="match status" value="1"/>
</dbReference>
<dbReference type="Proteomes" id="UP000719500">
    <property type="component" value="Unassembled WGS sequence"/>
</dbReference>
<sequence length="212" mass="22886">MRPMVFIWGVPEQYGNYRRAVAAAGGRARISRDLSETGGCDALLLPGGGDLEPRRYGQANTASRDLEPERDEAELLLLERFTAAGRPVLGICRGMQVLNVFFGGTLLQDLPGHSQAAGRDRLHRVRTAPSPLRELYGQDVVVNSAHHQAADRLGSGLRAVQWAPDGVVEAAVHETLPAWGVQWHPERLSGPFALPGAAEGTPLIAAWLARFG</sequence>
<dbReference type="InterPro" id="IPR044668">
    <property type="entry name" value="PuuD-like"/>
</dbReference>